<dbReference type="Proteomes" id="UP000243688">
    <property type="component" value="Unassembled WGS sequence"/>
</dbReference>
<dbReference type="AlphaFoldDB" id="A0A2A6DZB4"/>
<comment type="subunit">
    <text evidence="3">Homotrimer.</text>
</comment>
<evidence type="ECO:0000313" key="17">
    <source>
        <dbReference type="EMBL" id="PDO10075.1"/>
    </source>
</evidence>
<evidence type="ECO:0000256" key="9">
    <source>
        <dbReference type="ARBA" id="ARBA00022840"/>
    </source>
</evidence>
<comment type="caution">
    <text evidence="17">The sequence shown here is derived from an EMBL/GenBank/DDBJ whole genome shotgun (WGS) entry which is preliminary data.</text>
</comment>
<evidence type="ECO:0000256" key="5">
    <source>
        <dbReference type="ARBA" id="ARBA00020963"/>
    </source>
</evidence>
<dbReference type="InterPro" id="IPR029499">
    <property type="entry name" value="PduO-typ"/>
</dbReference>
<keyword evidence="9 15" id="KW-0067">ATP-binding</keyword>
<evidence type="ECO:0000256" key="3">
    <source>
        <dbReference type="ARBA" id="ARBA00011233"/>
    </source>
</evidence>
<evidence type="ECO:0000256" key="11">
    <source>
        <dbReference type="ARBA" id="ARBA00033334"/>
    </source>
</evidence>
<evidence type="ECO:0000256" key="6">
    <source>
        <dbReference type="ARBA" id="ARBA00022573"/>
    </source>
</evidence>
<evidence type="ECO:0000256" key="8">
    <source>
        <dbReference type="ARBA" id="ARBA00022741"/>
    </source>
</evidence>
<evidence type="ECO:0000256" key="15">
    <source>
        <dbReference type="RuleBase" id="RU366026"/>
    </source>
</evidence>
<dbReference type="FunFam" id="1.20.1200.10:FF:000001">
    <property type="entry name" value="Cob(I)yrinic acid a,c-diamide adenosyltransferase"/>
    <property type="match status" value="1"/>
</dbReference>
<evidence type="ECO:0000259" key="16">
    <source>
        <dbReference type="Pfam" id="PF01923"/>
    </source>
</evidence>
<dbReference type="Pfam" id="PF01923">
    <property type="entry name" value="Cob_adeno_trans"/>
    <property type="match status" value="1"/>
</dbReference>
<dbReference type="Gene3D" id="1.20.1200.10">
    <property type="entry name" value="Cobalamin adenosyltransferase-like"/>
    <property type="match status" value="1"/>
</dbReference>
<keyword evidence="8 15" id="KW-0547">Nucleotide-binding</keyword>
<evidence type="ECO:0000256" key="12">
    <source>
        <dbReference type="ARBA" id="ARBA00033354"/>
    </source>
</evidence>
<evidence type="ECO:0000256" key="10">
    <source>
        <dbReference type="ARBA" id="ARBA00031529"/>
    </source>
</evidence>
<comment type="pathway">
    <text evidence="1 15">Cofactor biosynthesis; adenosylcobalamin biosynthesis; adenosylcobalamin from cob(II)yrinate a,c-diamide: step 2/7.</text>
</comment>
<dbReference type="EMBL" id="MOXJ01000020">
    <property type="protein sequence ID" value="PDO10075.1"/>
    <property type="molecule type" value="Genomic_DNA"/>
</dbReference>
<evidence type="ECO:0000313" key="18">
    <source>
        <dbReference type="Proteomes" id="UP000243688"/>
    </source>
</evidence>
<dbReference type="UniPathway" id="UPA00148">
    <property type="reaction ID" value="UER00233"/>
</dbReference>
<dbReference type="GO" id="GO:0009236">
    <property type="term" value="P:cobalamin biosynthetic process"/>
    <property type="evidence" value="ECO:0007669"/>
    <property type="project" value="UniProtKB-UniRule"/>
</dbReference>
<evidence type="ECO:0000256" key="4">
    <source>
        <dbReference type="ARBA" id="ARBA00012454"/>
    </source>
</evidence>
<dbReference type="InterPro" id="IPR016030">
    <property type="entry name" value="CblAdoTrfase-like"/>
</dbReference>
<dbReference type="NCBIfam" id="TIGR00636">
    <property type="entry name" value="PduO_Nterm"/>
    <property type="match status" value="1"/>
</dbReference>
<dbReference type="PANTHER" id="PTHR12213">
    <property type="entry name" value="CORRINOID ADENOSYLTRANSFERASE"/>
    <property type="match status" value="1"/>
</dbReference>
<organism evidence="17 18">
    <name type="scientific">Candidatus Reconcilbacillus cellulovorans</name>
    <dbReference type="NCBI Taxonomy" id="1906605"/>
    <lineage>
        <taxon>Bacteria</taxon>
        <taxon>Bacillati</taxon>
        <taxon>Bacillota</taxon>
        <taxon>Bacilli</taxon>
        <taxon>Bacillales</taxon>
        <taxon>Paenibacillaceae</taxon>
        <taxon>Candidatus Reconcilbacillus</taxon>
    </lineage>
</organism>
<evidence type="ECO:0000256" key="13">
    <source>
        <dbReference type="ARBA" id="ARBA00048555"/>
    </source>
</evidence>
<name>A0A2A6DZB4_9BACL</name>
<feature type="domain" description="Cobalamin adenosyltransferase-like" evidence="16">
    <location>
        <begin position="3"/>
        <end position="171"/>
    </location>
</feature>
<accession>A0A2A6DZB4</accession>
<dbReference type="SUPFAM" id="SSF89028">
    <property type="entry name" value="Cobalamin adenosyltransferase-like"/>
    <property type="match status" value="1"/>
</dbReference>
<evidence type="ECO:0000256" key="14">
    <source>
        <dbReference type="ARBA" id="ARBA00048692"/>
    </source>
</evidence>
<sequence>MRIYTRRGDDGYTYVIGARIGKEDPRIEALGAIDELNAWIGIAIAAAAEHPRLRDVAEHLAGIQHELFELGAVLATVEDKTDDRHDRHNMPPGGAERLERMIDAYDSELSPLSRFILPGGTVPACWLHVCRTVCRRAERRIVALAKTATVPQEIMRYLNRLSDLLFVMARISNSRLGVRDIEHGGQKGERDDSS</sequence>
<comment type="catalytic activity">
    <reaction evidence="14 15">
        <text>2 cob(II)alamin + reduced [electron-transfer flavoprotein] + 2 ATP = 2 adenosylcob(III)alamin + 2 triphosphate + oxidized [electron-transfer flavoprotein] + 3 H(+)</text>
        <dbReference type="Rhea" id="RHEA:28671"/>
        <dbReference type="Rhea" id="RHEA-COMP:10685"/>
        <dbReference type="Rhea" id="RHEA-COMP:10686"/>
        <dbReference type="ChEBI" id="CHEBI:15378"/>
        <dbReference type="ChEBI" id="CHEBI:16304"/>
        <dbReference type="ChEBI" id="CHEBI:18036"/>
        <dbReference type="ChEBI" id="CHEBI:18408"/>
        <dbReference type="ChEBI" id="CHEBI:30616"/>
        <dbReference type="ChEBI" id="CHEBI:57692"/>
        <dbReference type="ChEBI" id="CHEBI:58307"/>
        <dbReference type="EC" id="2.5.1.17"/>
    </reaction>
</comment>
<dbReference type="GO" id="GO:0008817">
    <property type="term" value="F:corrinoid adenosyltransferase activity"/>
    <property type="evidence" value="ECO:0007669"/>
    <property type="project" value="UniProtKB-UniRule"/>
</dbReference>
<comment type="catalytic activity">
    <reaction evidence="13 15">
        <text>2 cob(II)yrinate a,c diamide + reduced [electron-transfer flavoprotein] + 2 ATP = 2 adenosylcob(III)yrinate a,c-diamide + 2 triphosphate + oxidized [electron-transfer flavoprotein] + 3 H(+)</text>
        <dbReference type="Rhea" id="RHEA:11528"/>
        <dbReference type="Rhea" id="RHEA-COMP:10685"/>
        <dbReference type="Rhea" id="RHEA-COMP:10686"/>
        <dbReference type="ChEBI" id="CHEBI:15378"/>
        <dbReference type="ChEBI" id="CHEBI:18036"/>
        <dbReference type="ChEBI" id="CHEBI:30616"/>
        <dbReference type="ChEBI" id="CHEBI:57692"/>
        <dbReference type="ChEBI" id="CHEBI:58307"/>
        <dbReference type="ChEBI" id="CHEBI:58503"/>
        <dbReference type="ChEBI" id="CHEBI:58537"/>
        <dbReference type="EC" id="2.5.1.17"/>
    </reaction>
</comment>
<reference evidence="17 18" key="1">
    <citation type="submission" date="2016-12" db="EMBL/GenBank/DDBJ databases">
        <title>Candidatus Reconcilibacillus cellulovorans genome.</title>
        <authorList>
            <person name="Kolinko S."/>
            <person name="Wu Y.-W."/>
            <person name="Tachea F."/>
            <person name="Denzel E."/>
            <person name="Hiras J."/>
            <person name="Baecker N."/>
            <person name="Chan L.J."/>
            <person name="Eichorst S.A."/>
            <person name="Frey D."/>
            <person name="Adams P.D."/>
            <person name="Pray T."/>
            <person name="Tanjore D."/>
            <person name="Petzold C.J."/>
            <person name="Gladden J.M."/>
            <person name="Simmons B.A."/>
            <person name="Singer S.W."/>
        </authorList>
    </citation>
    <scope>NUCLEOTIDE SEQUENCE [LARGE SCALE GENOMIC DNA]</scope>
    <source>
        <strain evidence="17">JTherm</strain>
    </source>
</reference>
<protein>
    <recommendedName>
        <fullName evidence="5 15">Corrinoid adenosyltransferase</fullName>
        <ecNumber evidence="4 15">2.5.1.17</ecNumber>
    </recommendedName>
    <alternativeName>
        <fullName evidence="10 15">Cob(II)alamin adenosyltransferase</fullName>
    </alternativeName>
    <alternativeName>
        <fullName evidence="12 15">Cob(II)yrinic acid a,c-diamide adenosyltransferase</fullName>
    </alternativeName>
    <alternativeName>
        <fullName evidence="11 15">Cobinamide/cobalamin adenosyltransferase</fullName>
    </alternativeName>
</protein>
<proteinExistence type="inferred from homology"/>
<evidence type="ECO:0000256" key="7">
    <source>
        <dbReference type="ARBA" id="ARBA00022679"/>
    </source>
</evidence>
<dbReference type="InterPro" id="IPR036451">
    <property type="entry name" value="CblAdoTrfase-like_sf"/>
</dbReference>
<evidence type="ECO:0000256" key="2">
    <source>
        <dbReference type="ARBA" id="ARBA00007487"/>
    </source>
</evidence>
<dbReference type="EC" id="2.5.1.17" evidence="4 15"/>
<gene>
    <name evidence="17" type="ORF">BLM47_09095</name>
</gene>
<comment type="similarity">
    <text evidence="2 15">Belongs to the Cob(I)alamin adenosyltransferase family.</text>
</comment>
<dbReference type="GO" id="GO:0005524">
    <property type="term" value="F:ATP binding"/>
    <property type="evidence" value="ECO:0007669"/>
    <property type="project" value="UniProtKB-UniRule"/>
</dbReference>
<dbReference type="PANTHER" id="PTHR12213:SF0">
    <property type="entry name" value="CORRINOID ADENOSYLTRANSFERASE MMAB"/>
    <property type="match status" value="1"/>
</dbReference>
<evidence type="ECO:0000256" key="1">
    <source>
        <dbReference type="ARBA" id="ARBA00005121"/>
    </source>
</evidence>
<keyword evidence="7 15" id="KW-0808">Transferase</keyword>
<keyword evidence="6 15" id="KW-0169">Cobalamin biosynthesis</keyword>